<dbReference type="STRING" id="1619100.UT34_C0001G0151"/>
<reference evidence="1 2" key="1">
    <citation type="journal article" date="2015" name="Nature">
        <title>rRNA introns, odd ribosomes, and small enigmatic genomes across a large radiation of phyla.</title>
        <authorList>
            <person name="Brown C.T."/>
            <person name="Hug L.A."/>
            <person name="Thomas B.C."/>
            <person name="Sharon I."/>
            <person name="Castelle C.J."/>
            <person name="Singh A."/>
            <person name="Wilkins M.J."/>
            <person name="Williams K.H."/>
            <person name="Banfield J.F."/>
        </authorList>
    </citation>
    <scope>NUCLEOTIDE SEQUENCE [LARGE SCALE GENOMIC DNA]</scope>
</reference>
<accession>A0A0G0MZY8</accession>
<sequence length="145" mass="16388">MKRTKIKLTKDRRIFVKQSTVYVISLVGEISFEGSIEFIQKAENINIEVYINSFLEGNSGLVLEVLFRNYSHNNIGKYNLQSRVIIDGNSSATIRPILIVGSKEYQANHKLSVGGIDSAASQYLNTKGLDRTQIKKLIKESFINF</sequence>
<dbReference type="Proteomes" id="UP000034799">
    <property type="component" value="Unassembled WGS sequence"/>
</dbReference>
<dbReference type="SUPFAM" id="SSF101960">
    <property type="entry name" value="Stabilizer of iron transporter SufD"/>
    <property type="match status" value="1"/>
</dbReference>
<dbReference type="EMBL" id="LBWK01000001">
    <property type="protein sequence ID" value="KKR06111.1"/>
    <property type="molecule type" value="Genomic_DNA"/>
</dbReference>
<proteinExistence type="predicted"/>
<evidence type="ECO:0000313" key="1">
    <source>
        <dbReference type="EMBL" id="KKR06111.1"/>
    </source>
</evidence>
<evidence type="ECO:0000313" key="2">
    <source>
        <dbReference type="Proteomes" id="UP000034799"/>
    </source>
</evidence>
<gene>
    <name evidence="1" type="ORF">UT34_C0001G0151</name>
</gene>
<protein>
    <submittedName>
        <fullName evidence="1">Uncharacterized protein</fullName>
    </submittedName>
</protein>
<name>A0A0G0MZY8_9BACT</name>
<comment type="caution">
    <text evidence="1">The sequence shown here is derived from an EMBL/GenBank/DDBJ whole genome shotgun (WGS) entry which is preliminary data.</text>
</comment>
<organism evidence="1 2">
    <name type="scientific">candidate division WS6 bacterium GW2011_GWF2_39_15</name>
    <dbReference type="NCBI Taxonomy" id="1619100"/>
    <lineage>
        <taxon>Bacteria</taxon>
        <taxon>Candidatus Dojkabacteria</taxon>
    </lineage>
</organism>
<dbReference type="AlphaFoldDB" id="A0A0G0MZY8"/>
<dbReference type="InterPro" id="IPR037284">
    <property type="entry name" value="SUF_FeS_clus_asmbl_SufBD_sf"/>
</dbReference>